<proteinExistence type="predicted"/>
<name>A0A0S4TBK8_CRYHO</name>
<dbReference type="Proteomes" id="UP001429100">
    <property type="component" value="Unassembled WGS sequence"/>
</dbReference>
<dbReference type="Proteomes" id="UP000199752">
    <property type="component" value="Chromosome 1"/>
</dbReference>
<dbReference type="EMBL" id="LN877947">
    <property type="protein sequence ID" value="CUV04012.1"/>
    <property type="molecule type" value="Genomic_DNA"/>
</dbReference>
<feature type="coiled-coil region" evidence="1">
    <location>
        <begin position="806"/>
        <end position="873"/>
    </location>
</feature>
<sequence>MPEGRKLIQIGKKELLAWGSSLLGEELNWKSFSDGTVLLKFCFIVWPSLNNTKTEIDALSDSWRKIETIFRTLSIDYSKLIDEEGIKNDKLCSAYNSVIIFFFLYHCAFKNESSFEFIPPPSKHIAEFLMGDSSIKTLIVGGSLQLSPKTQIRLFENDSKVPNKLSEVPTEGVRYFKGDEGVYYDRIQRFNEVMDMDERTVKLVQSIDNFFEGLNDKLSEINKINLPDEIENFTTKVRHSLEYCVRQLVRTKEEQAIERANYENRIKTIEEDCEKKIEQLKLTYEEKIREIENEGKQKIIQEKKASQMMLRTMQNNQTLNLQMSGSIYKDYHNGDLSLEELSTKIKGETIEQLKYLQEIVNEENKKRDEIEKTLNDEISSYQKENKRLRYMIYRYVVDVSSSTPQFDRLREINDQFVKIYTLAENWWKKITDSCENTMSERSDLNYKMERMRMDEVLGYLKHILDKYQEYPKGLNKVGLNQASKSSNFEFEVLVQNNHLVNDCLKIVCDLVSESLLKSNRIDQLKDIILNTDGNQKINHHFDHQYKDENQCYCNNNDLFGSVYGKIVCNDEKKHLKEKVQHLSHEKLLLQRGIEFLKKKLYTLKNQQLIVSSENYESNLDLMASIDKPLGETEIDSQEIIQVSDLWDISNYLKEDGINDLTIMSEFLVVMNRWKKLAKYTIENDDDISELKSHSELRKKYSDHFSKGGISIQGFNLLPFITSSNKLIEIALENDFSQNEFFEQVKKLESQEFDLEGDFEKELSMISRITSLNHANIYGQAEKDEDQTFPSSLIKIEIMFWKLVTCLHILREEYKLLKAHKVALENKLETVLAVMEEEKSKYEENIKLNQEKHTKALQNEKTDYQMKIGKLKAQLTLIKVEKHAAVNKPRNFTVSVESKEKLKGIKKVVETLSTGLEVSNAFRFIYQVSDELWNNLFDILKERINDNQVEEKVTEISDQLKGLRQYLKEYSESQTMKIQKGNTENEEHDDISEYVSSKLMEIGDNSGLGLNIHQKLTSFLKDLAVKNSIPLDWLQFVEMIVSARTIELNNEIDLLKQQITDQDEIISNLKQEYTEISRLNTENESELETICLERRNLQEKLELIDQELNIYRSNNELLKEKFKEADLYYNNQLLSCNKRLNCLEKICLLSMDFGVKIQYFRDFYDTKINNLK</sequence>
<dbReference type="EMBL" id="JTAI01000044">
    <property type="protein sequence ID" value="PPS97209.1"/>
    <property type="molecule type" value="Genomic_DNA"/>
</dbReference>
<feature type="coiled-coil region" evidence="1">
    <location>
        <begin position="1051"/>
        <end position="1120"/>
    </location>
</feature>
<accession>A0A0S4TBK8</accession>
<dbReference type="PANTHER" id="PTHR42180:SF4">
    <property type="entry name" value="CALPONIN-HOMOLOGY (CH) DOMAIN-CONTAINING PROTEIN"/>
    <property type="match status" value="1"/>
</dbReference>
<dbReference type="OrthoDB" id="337444at2759"/>
<organism evidence="2">
    <name type="scientific">Cryptosporidium hominis</name>
    <dbReference type="NCBI Taxonomy" id="237895"/>
    <lineage>
        <taxon>Eukaryota</taxon>
        <taxon>Sar</taxon>
        <taxon>Alveolata</taxon>
        <taxon>Apicomplexa</taxon>
        <taxon>Conoidasida</taxon>
        <taxon>Coccidia</taxon>
        <taxon>Eucoccidiorida</taxon>
        <taxon>Eimeriorina</taxon>
        <taxon>Cryptosporidiidae</taxon>
        <taxon>Cryptosporidium</taxon>
    </lineage>
</organism>
<evidence type="ECO:0000256" key="1">
    <source>
        <dbReference type="SAM" id="Coils"/>
    </source>
</evidence>
<dbReference type="AlphaFoldDB" id="A0A0S4TBK8"/>
<evidence type="ECO:0000313" key="4">
    <source>
        <dbReference type="Proteomes" id="UP001429100"/>
    </source>
</evidence>
<keyword evidence="1" id="KW-0175">Coiled coil</keyword>
<feature type="coiled-coil region" evidence="1">
    <location>
        <begin position="245"/>
        <end position="297"/>
    </location>
</feature>
<reference evidence="3 4" key="1">
    <citation type="submission" date="2014-11" db="EMBL/GenBank/DDBJ databases">
        <title>Comparative genomic analysis of Cryptosporidium hominis reveals occurrence of genetic recombination in virulent subtypes.</title>
        <authorList>
            <person name="Guo Y."/>
            <person name="Tang K."/>
            <person name="Frace M."/>
            <person name="Li N."/>
            <person name="Roellig D.M."/>
            <person name="Sammons S."/>
            <person name="Knipe K."/>
            <person name="Rowe L."/>
            <person name="Feng Y."/>
            <person name="Xiao L."/>
        </authorList>
    </citation>
    <scope>NUCLEOTIDE SEQUENCE [LARGE SCALE GENOMIC DNA]</scope>
    <source>
        <strain evidence="3">30976</strain>
    </source>
</reference>
<dbReference type="VEuPathDB" id="CryptoDB:Chro.10085"/>
<dbReference type="PANTHER" id="PTHR42180">
    <property type="entry name" value="HOMOLOGY DOMAIN-CONTAINING PROTEIN,PUTATIVE-RELATED"/>
    <property type="match status" value="1"/>
</dbReference>
<evidence type="ECO:0000313" key="2">
    <source>
        <dbReference type="EMBL" id="CUV04012.1"/>
    </source>
</evidence>
<dbReference type="VEuPathDB" id="CryptoDB:ChTU502y2012_411g0460"/>
<dbReference type="VEuPathDB" id="CryptoDB:CHUDEA1_710"/>
<dbReference type="VEuPathDB" id="CryptoDB:Chro.10086"/>
<reference evidence="3 4" key="3">
    <citation type="submission" date="2017-10" db="EMBL/GenBank/DDBJ databases">
        <title>Consistent, comparative and evidence-based genome annotation and re-annotation for the closely-related species, Cryptosporidium parvum, C. hominis and C. tyzzeri.</title>
        <authorList>
            <person name="Baptista R.P."/>
            <person name="Li Y."/>
            <person name="Sateriale A."/>
            <person name="Striepen B."/>
            <person name="Kissinger J.C."/>
        </authorList>
    </citation>
    <scope>NUCLEOTIDE SEQUENCE [LARGE SCALE GENOMIC DNA]</scope>
    <source>
        <strain evidence="3">30976</strain>
    </source>
</reference>
<evidence type="ECO:0008006" key="5">
    <source>
        <dbReference type="Google" id="ProtNLM"/>
    </source>
</evidence>
<gene>
    <name evidence="2" type="ORF">CHUDEA1_710</name>
    <name evidence="3" type="ORF">GY17_00001072</name>
</gene>
<protein>
    <recommendedName>
        <fullName evidence="5">Calponin-homology (CH) domain-containing protein</fullName>
    </recommendedName>
</protein>
<evidence type="ECO:0000313" key="3">
    <source>
        <dbReference type="EMBL" id="PPS97209.1"/>
    </source>
</evidence>
<keyword evidence="4" id="KW-1185">Reference proteome</keyword>
<reference evidence="2" key="2">
    <citation type="submission" date="2015-08" db="EMBL/GenBank/DDBJ databases">
        <authorList>
            <person name="Babu N.S."/>
            <person name="Beckwith C.J."/>
            <person name="Beseler K.G."/>
            <person name="Brison A."/>
            <person name="Carone J.V."/>
            <person name="Caskin T.P."/>
            <person name="Diamond M."/>
            <person name="Durham M.E."/>
            <person name="Foxe J.M."/>
            <person name="Go M."/>
            <person name="Henderson B.A."/>
            <person name="Jones I.B."/>
            <person name="McGettigan J.A."/>
            <person name="Micheletti S.J."/>
            <person name="Nasrallah M.E."/>
            <person name="Ortiz D."/>
            <person name="Piller C.R."/>
            <person name="Privatt S.R."/>
            <person name="Schneider S.L."/>
            <person name="Sharp S."/>
            <person name="Smith T.C."/>
            <person name="Stanton J.D."/>
            <person name="Ullery H.E."/>
            <person name="Wilson R.J."/>
            <person name="Serrano M.G."/>
            <person name="Buck G."/>
            <person name="Lee V."/>
            <person name="Wang Y."/>
            <person name="Carvalho R."/>
            <person name="Voegtly L."/>
            <person name="Shi R."/>
            <person name="Duckworth R."/>
            <person name="Johnson A."/>
            <person name="Loviza R."/>
            <person name="Walstead R."/>
            <person name="Shah Z."/>
            <person name="Kiflezghi M."/>
            <person name="Wade K."/>
            <person name="Ball S.L."/>
            <person name="Bradley K.W."/>
            <person name="Asai D.J."/>
            <person name="Bowman C.A."/>
            <person name="Russell D.A."/>
            <person name="Pope W.H."/>
            <person name="Jacobs-Sera D."/>
            <person name="Hendrix R.W."/>
            <person name="Hatfull G.F."/>
        </authorList>
    </citation>
    <scope>NUCLEOTIDE SEQUENCE [LARGE SCALE GENOMIC DNA]</scope>
</reference>
<dbReference type="VEuPathDB" id="CryptoDB:GY17_00001072"/>